<name>A0ABW5RI27_9MICO</name>
<dbReference type="EMBL" id="JBHUNF010000001">
    <property type="protein sequence ID" value="MFD2674169.1"/>
    <property type="molecule type" value="Genomic_DNA"/>
</dbReference>
<evidence type="ECO:0000256" key="4">
    <source>
        <dbReference type="ARBA" id="ARBA00022763"/>
    </source>
</evidence>
<keyword evidence="10" id="KW-0234">DNA repair</keyword>
<dbReference type="RefSeq" id="WP_066057772.1">
    <property type="nucleotide sequence ID" value="NZ_JBHUNF010000001.1"/>
</dbReference>
<dbReference type="InterPro" id="IPR000212">
    <property type="entry name" value="DNA_helicase_UvrD/REP"/>
</dbReference>
<evidence type="ECO:0000256" key="9">
    <source>
        <dbReference type="ARBA" id="ARBA00023125"/>
    </source>
</evidence>
<evidence type="ECO:0000256" key="3">
    <source>
        <dbReference type="ARBA" id="ARBA00022741"/>
    </source>
</evidence>
<dbReference type="InterPro" id="IPR027417">
    <property type="entry name" value="P-loop_NTPase"/>
</dbReference>
<gene>
    <name evidence="19" type="ORF">ACFSUQ_02495</name>
</gene>
<keyword evidence="11" id="KW-0413">Isomerase</keyword>
<evidence type="ECO:0000313" key="19">
    <source>
        <dbReference type="EMBL" id="MFD2674169.1"/>
    </source>
</evidence>
<dbReference type="PROSITE" id="PS51217">
    <property type="entry name" value="UVRD_HELICASE_CTER"/>
    <property type="match status" value="1"/>
</dbReference>
<accession>A0ABW5RI27</accession>
<evidence type="ECO:0000256" key="8">
    <source>
        <dbReference type="ARBA" id="ARBA00022840"/>
    </source>
</evidence>
<feature type="coiled-coil region" evidence="16">
    <location>
        <begin position="1111"/>
        <end position="1145"/>
    </location>
</feature>
<evidence type="ECO:0000256" key="6">
    <source>
        <dbReference type="ARBA" id="ARBA00022806"/>
    </source>
</evidence>
<evidence type="ECO:0000256" key="2">
    <source>
        <dbReference type="ARBA" id="ARBA00022722"/>
    </source>
</evidence>
<dbReference type="Gene3D" id="3.40.50.300">
    <property type="entry name" value="P-loop containing nucleotide triphosphate hydrolases"/>
    <property type="match status" value="3"/>
</dbReference>
<keyword evidence="20" id="KW-1185">Reference proteome</keyword>
<keyword evidence="2" id="KW-0540">Nuclease</keyword>
<keyword evidence="5 15" id="KW-0378">Hydrolase</keyword>
<keyword evidence="6 15" id="KW-0347">Helicase</keyword>
<dbReference type="SUPFAM" id="SSF52540">
    <property type="entry name" value="P-loop containing nucleoside triphosphate hydrolases"/>
    <property type="match status" value="1"/>
</dbReference>
<evidence type="ECO:0000256" key="5">
    <source>
        <dbReference type="ARBA" id="ARBA00022801"/>
    </source>
</evidence>
<dbReference type="Pfam" id="PF00580">
    <property type="entry name" value="UvrD-helicase"/>
    <property type="match status" value="1"/>
</dbReference>
<evidence type="ECO:0000256" key="16">
    <source>
        <dbReference type="SAM" id="Coils"/>
    </source>
</evidence>
<evidence type="ECO:0000256" key="14">
    <source>
        <dbReference type="ARBA" id="ARBA00048988"/>
    </source>
</evidence>
<evidence type="ECO:0000259" key="17">
    <source>
        <dbReference type="PROSITE" id="PS51198"/>
    </source>
</evidence>
<dbReference type="Gene3D" id="1.10.10.160">
    <property type="match status" value="1"/>
</dbReference>
<feature type="domain" description="UvrD-like helicase C-terminal" evidence="18">
    <location>
        <begin position="348"/>
        <end position="660"/>
    </location>
</feature>
<evidence type="ECO:0000256" key="11">
    <source>
        <dbReference type="ARBA" id="ARBA00023235"/>
    </source>
</evidence>
<keyword evidence="7" id="KW-0269">Exonuclease</keyword>
<dbReference type="PROSITE" id="PS51198">
    <property type="entry name" value="UVRD_HELICASE_ATP_BIND"/>
    <property type="match status" value="1"/>
</dbReference>
<evidence type="ECO:0000256" key="12">
    <source>
        <dbReference type="ARBA" id="ARBA00034617"/>
    </source>
</evidence>
<dbReference type="PANTHER" id="PTHR11070:SF55">
    <property type="entry name" value="DNA 3'-5' HELICASE"/>
    <property type="match status" value="1"/>
</dbReference>
<evidence type="ECO:0000313" key="20">
    <source>
        <dbReference type="Proteomes" id="UP001597453"/>
    </source>
</evidence>
<reference evidence="20" key="1">
    <citation type="journal article" date="2019" name="Int. J. Syst. Evol. Microbiol.">
        <title>The Global Catalogue of Microorganisms (GCM) 10K type strain sequencing project: providing services to taxonomists for standard genome sequencing and annotation.</title>
        <authorList>
            <consortium name="The Broad Institute Genomics Platform"/>
            <consortium name="The Broad Institute Genome Sequencing Center for Infectious Disease"/>
            <person name="Wu L."/>
            <person name="Ma J."/>
        </authorList>
    </citation>
    <scope>NUCLEOTIDE SEQUENCE [LARGE SCALE GENOMIC DNA]</scope>
    <source>
        <strain evidence="20">TISTR 1511</strain>
    </source>
</reference>
<organism evidence="19 20">
    <name type="scientific">Gulosibacter bifidus</name>
    <dbReference type="NCBI Taxonomy" id="272239"/>
    <lineage>
        <taxon>Bacteria</taxon>
        <taxon>Bacillati</taxon>
        <taxon>Actinomycetota</taxon>
        <taxon>Actinomycetes</taxon>
        <taxon>Micrococcales</taxon>
        <taxon>Microbacteriaceae</taxon>
        <taxon>Gulosibacter</taxon>
    </lineage>
</organism>
<comment type="catalytic activity">
    <reaction evidence="12">
        <text>Couples ATP hydrolysis with the unwinding of duplex DNA by translocating in the 3'-5' direction.</text>
        <dbReference type="EC" id="5.6.2.4"/>
    </reaction>
</comment>
<evidence type="ECO:0000259" key="18">
    <source>
        <dbReference type="PROSITE" id="PS51217"/>
    </source>
</evidence>
<proteinExistence type="inferred from homology"/>
<comment type="caution">
    <text evidence="19">The sequence shown here is derived from an EMBL/GenBank/DDBJ whole genome shotgun (WGS) entry which is preliminary data.</text>
</comment>
<protein>
    <recommendedName>
        <fullName evidence="13">DNA 3'-5' helicase</fullName>
        <ecNumber evidence="13">5.6.2.4</ecNumber>
    </recommendedName>
</protein>
<dbReference type="Pfam" id="PF13361">
    <property type="entry name" value="UvrD_C"/>
    <property type="match status" value="1"/>
</dbReference>
<keyword evidence="3 15" id="KW-0547">Nucleotide-binding</keyword>
<dbReference type="Gene3D" id="3.90.320.10">
    <property type="match status" value="1"/>
</dbReference>
<dbReference type="InterPro" id="IPR011604">
    <property type="entry name" value="PDDEXK-like_dom_sf"/>
</dbReference>
<evidence type="ECO:0000256" key="1">
    <source>
        <dbReference type="ARBA" id="ARBA00009922"/>
    </source>
</evidence>
<keyword evidence="8 15" id="KW-0067">ATP-binding</keyword>
<dbReference type="Pfam" id="PF12705">
    <property type="entry name" value="PDDEXK_1"/>
    <property type="match status" value="1"/>
</dbReference>
<evidence type="ECO:0000256" key="7">
    <source>
        <dbReference type="ARBA" id="ARBA00022839"/>
    </source>
</evidence>
<comment type="catalytic activity">
    <reaction evidence="14">
        <text>ATP + H2O = ADP + phosphate + H(+)</text>
        <dbReference type="Rhea" id="RHEA:13065"/>
        <dbReference type="ChEBI" id="CHEBI:15377"/>
        <dbReference type="ChEBI" id="CHEBI:15378"/>
        <dbReference type="ChEBI" id="CHEBI:30616"/>
        <dbReference type="ChEBI" id="CHEBI:43474"/>
        <dbReference type="ChEBI" id="CHEBI:456216"/>
        <dbReference type="EC" id="5.6.2.4"/>
    </reaction>
</comment>
<dbReference type="Gene3D" id="1.10.486.10">
    <property type="entry name" value="PCRA, domain 4"/>
    <property type="match status" value="1"/>
</dbReference>
<dbReference type="InterPro" id="IPR013986">
    <property type="entry name" value="DExx_box_DNA_helicase_dom_sf"/>
</dbReference>
<dbReference type="SUPFAM" id="SSF52980">
    <property type="entry name" value="Restriction endonuclease-like"/>
    <property type="match status" value="1"/>
</dbReference>
<dbReference type="EC" id="5.6.2.4" evidence="13"/>
<keyword evidence="4" id="KW-0227">DNA damage</keyword>
<dbReference type="InterPro" id="IPR038726">
    <property type="entry name" value="PDDEXK_AddAB-type"/>
</dbReference>
<dbReference type="CDD" id="cd17932">
    <property type="entry name" value="DEXQc_UvrD"/>
    <property type="match status" value="1"/>
</dbReference>
<evidence type="ECO:0000256" key="15">
    <source>
        <dbReference type="PROSITE-ProRule" id="PRU00560"/>
    </source>
</evidence>
<dbReference type="InterPro" id="IPR014016">
    <property type="entry name" value="UvrD-like_ATP-bd"/>
</dbReference>
<dbReference type="GO" id="GO:0004386">
    <property type="term" value="F:helicase activity"/>
    <property type="evidence" value="ECO:0007669"/>
    <property type="project" value="UniProtKB-KW"/>
</dbReference>
<comment type="similarity">
    <text evidence="1">Belongs to the helicase family. UvrD subfamily.</text>
</comment>
<dbReference type="PANTHER" id="PTHR11070">
    <property type="entry name" value="UVRD / RECB / PCRA DNA HELICASE FAMILY MEMBER"/>
    <property type="match status" value="1"/>
</dbReference>
<dbReference type="Proteomes" id="UP001597453">
    <property type="component" value="Unassembled WGS sequence"/>
</dbReference>
<feature type="binding site" evidence="15">
    <location>
        <begin position="44"/>
        <end position="51"/>
    </location>
    <ligand>
        <name>ATP</name>
        <dbReference type="ChEBI" id="CHEBI:30616"/>
    </ligand>
</feature>
<keyword evidence="16" id="KW-0175">Coiled coil</keyword>
<sequence length="1147" mass="126089">MTNVTVTHEQIAQALAGPGNKFYPPTAEQEAIIEAPLTPLLVTAGAGSGKTQTMMNRVLWQVANGRVAPSEIIGLTFTRKATGELRERLYAGLDRLRKAGLADIDEFDLPEVSTYNSFADTLYRQNALLIGYEPDAQLLDAPAAISLMREVVLDSRIPELEMLESPSVATLVKDSLKLANEMRDNQVSAADIRAYGEQLRQQLATATGGDKLDQNSEDNLIWQLDELNIHAQLAESYQRVKRERGLIEFADQVVLARQVIANEPAVAQELCDRFKLIIFDEYQDTSVSQVKMLSEIFRGRGVVAVGDPKQSIYGWRGASSENMSKFYRDFGNSAQTPLSLSTSFRNDRQVLEAANIIAGKLPESADLYAKPLEAKPGAGQGSVELQFFARDEDEAESVANWMRSQLNCDPNRTAAVLVRSHRQITPIAEALAAKGIPFNRVGRGGLLETPEITHITCLIRAAANPYAGNELIRILTGAQYAIGLADVVGLNRLATQLHRQDPRGYSVLDDDARSREELDPGAIDSNASLAEALEYLRTHPNANVQVSETGRERMVAAAELLHQIRQRLQLPLPQVVDFCITASGVRLEAIANPSLAMADANLDAFVDAVSQFTMSAPGADFNEFLDWLDVAEQQNELEEVVEVTPEHGVVQLMTIHAAKGLEWDAVAIPGFLQGTLPNYNGARRWLSKSALPYPLRADHESLPSLDLTECATKKDVQQQVHGGKALDILDDVELSDTFIVQNLQHKLHEARRLTYVAMTRAREDLLITAAATRRQTTTVSLPSEFWFELQPKVPVLAGTDMTAVQQDGQLCDEHGEPMHVMAEHLWQAAKRDHSGDALVDQLYRVVKGNETVRQTTDTWPRLPMGEQKRAQVLSLATEVREAMDASATPTTSGGATGALAGLVDLLLAERDDTSGPVLALPERFGASKLSDIVTDPVGVAKQLARPIPQRPFAATLLGNLFHNWVESLYGDAVVGGALFAEGETLDEDRVEASLQLASEAEREKLASLQATFLASRFAVQGNTPKAVELPIHMPLGDFALVGKIDAVYEFEDGTIEIVDWKTGRAPTTPKEIEQRELQLMCYAHAYAAGYEVPIERIRATLYYVADDREISIDRIESLERLERRLHEAEQQLRDAAASSARSEQAQN</sequence>
<feature type="domain" description="UvrD-like helicase ATP-binding" evidence="17">
    <location>
        <begin position="23"/>
        <end position="347"/>
    </location>
</feature>
<keyword evidence="9" id="KW-0238">DNA-binding</keyword>
<dbReference type="InterPro" id="IPR011335">
    <property type="entry name" value="Restrct_endonuc-II-like"/>
</dbReference>
<evidence type="ECO:0000256" key="10">
    <source>
        <dbReference type="ARBA" id="ARBA00023204"/>
    </source>
</evidence>
<dbReference type="InterPro" id="IPR014017">
    <property type="entry name" value="DNA_helicase_UvrD-like_C"/>
</dbReference>
<evidence type="ECO:0000256" key="13">
    <source>
        <dbReference type="ARBA" id="ARBA00034808"/>
    </source>
</evidence>